<protein>
    <submittedName>
        <fullName evidence="2">Putative lipoprotein</fullName>
    </submittedName>
</protein>
<dbReference type="EMBL" id="CP003555">
    <property type="protein sequence ID" value="AFK61393.1"/>
    <property type="molecule type" value="Genomic_DNA"/>
</dbReference>
<reference evidence="3" key="2">
    <citation type="journal article" date="2013" name="PLoS ONE">
        <title>Genome implosion elicits host-confinement in Alcaligenaceae: evidence from the comparative genomics of Tetrathiobacter kashmirensis, a pathogen in the making.</title>
        <authorList>
            <person name="Ghosh W."/>
            <person name="Alam M."/>
            <person name="Roy C."/>
            <person name="Pyne P."/>
            <person name="George A."/>
            <person name="Chakraborty R."/>
            <person name="Majumder S."/>
            <person name="Agarwal A."/>
            <person name="Chakraborty S."/>
            <person name="Majumdar S."/>
            <person name="Gupta S.K."/>
        </authorList>
    </citation>
    <scope>NUCLEOTIDE SEQUENCE [LARGE SCALE GENOMIC DNA]</scope>
    <source>
        <strain evidence="3">WT001</strain>
    </source>
</reference>
<proteinExistence type="predicted"/>
<dbReference type="Proteomes" id="UP000005267">
    <property type="component" value="Chromosome"/>
</dbReference>
<name>I3U8Q5_ADVKW</name>
<feature type="region of interest" description="Disordered" evidence="1">
    <location>
        <begin position="148"/>
        <end position="175"/>
    </location>
</feature>
<keyword evidence="3" id="KW-1185">Reference proteome</keyword>
<gene>
    <name evidence="2" type="ordered locus">TKWG_04205</name>
</gene>
<dbReference type="InterPro" id="IPR047780">
    <property type="entry name" value="TssQ-like"/>
</dbReference>
<accession>I3U8Q5</accession>
<reference evidence="2 3" key="1">
    <citation type="journal article" date="2011" name="J. Bacteriol.">
        <title>Whole-genome shotgun sequencing of the sulfur-oxidizing chemoautotroph Tetrathiobacter kashmirensis.</title>
        <authorList>
            <person name="Ghosh W."/>
            <person name="George A."/>
            <person name="Agarwal A."/>
            <person name="Raj P."/>
            <person name="Alam M."/>
            <person name="Pyne P."/>
            <person name="Das Gupta S.K."/>
        </authorList>
    </citation>
    <scope>NUCLEOTIDE SEQUENCE [LARGE SCALE GENOMIC DNA]</scope>
    <source>
        <strain evidence="2 3">WT001</strain>
    </source>
</reference>
<keyword evidence="2" id="KW-0449">Lipoprotein</keyword>
<dbReference type="NCBIfam" id="NF038027">
    <property type="entry name" value="TssQ_fam"/>
    <property type="match status" value="1"/>
</dbReference>
<dbReference type="HOGENOM" id="CLU_134840_0_0_4"/>
<organism evidence="2 3">
    <name type="scientific">Advenella kashmirensis (strain DSM 17095 / LMG 22695 / WT001)</name>
    <name type="common">Tetrathiobacter kashmirensis</name>
    <dbReference type="NCBI Taxonomy" id="1036672"/>
    <lineage>
        <taxon>Bacteria</taxon>
        <taxon>Pseudomonadati</taxon>
        <taxon>Pseudomonadota</taxon>
        <taxon>Betaproteobacteria</taxon>
        <taxon>Burkholderiales</taxon>
        <taxon>Alcaligenaceae</taxon>
    </lineage>
</organism>
<dbReference type="AlphaFoldDB" id="I3U8Q5"/>
<sequence length="175" mass="18915">MSNSIIKYFYYINMSQFKKMNASRVFLLSGVLAAGVLTSACSLWSSSDSTALSSSEEVQIRPIRESFMAGQYDAVITQVTNTPALSTGSVPLHTTALKYKAFSECLTEAKRSCASTFEQILTLNPNFTLLPAEKSHPSWGPVFEGVQAEHQPSKTTNPGTTPAGGSITPIRPLTK</sequence>
<evidence type="ECO:0000256" key="1">
    <source>
        <dbReference type="SAM" id="MobiDB-lite"/>
    </source>
</evidence>
<dbReference type="STRING" id="1036672.TKWG_04205"/>
<dbReference type="KEGG" id="aka:TKWG_04205"/>
<evidence type="ECO:0000313" key="3">
    <source>
        <dbReference type="Proteomes" id="UP000005267"/>
    </source>
</evidence>
<evidence type="ECO:0000313" key="2">
    <source>
        <dbReference type="EMBL" id="AFK61393.1"/>
    </source>
</evidence>